<keyword evidence="1" id="KW-0812">Transmembrane</keyword>
<evidence type="ECO:0000313" key="3">
    <source>
        <dbReference type="Proteomes" id="UP000233837"/>
    </source>
</evidence>
<name>A0A2I0VMV7_9ASPA</name>
<organism evidence="2 3">
    <name type="scientific">Dendrobium catenatum</name>
    <dbReference type="NCBI Taxonomy" id="906689"/>
    <lineage>
        <taxon>Eukaryota</taxon>
        <taxon>Viridiplantae</taxon>
        <taxon>Streptophyta</taxon>
        <taxon>Embryophyta</taxon>
        <taxon>Tracheophyta</taxon>
        <taxon>Spermatophyta</taxon>
        <taxon>Magnoliopsida</taxon>
        <taxon>Liliopsida</taxon>
        <taxon>Asparagales</taxon>
        <taxon>Orchidaceae</taxon>
        <taxon>Epidendroideae</taxon>
        <taxon>Malaxideae</taxon>
        <taxon>Dendrobiinae</taxon>
        <taxon>Dendrobium</taxon>
    </lineage>
</organism>
<feature type="transmembrane region" description="Helical" evidence="1">
    <location>
        <begin position="14"/>
        <end position="35"/>
    </location>
</feature>
<accession>A0A2I0VMV7</accession>
<keyword evidence="1" id="KW-1133">Transmembrane helix</keyword>
<protein>
    <submittedName>
        <fullName evidence="2">Uncharacterized protein</fullName>
    </submittedName>
</protein>
<feature type="transmembrane region" description="Helical" evidence="1">
    <location>
        <begin position="89"/>
        <end position="118"/>
    </location>
</feature>
<reference evidence="2 3" key="2">
    <citation type="journal article" date="2017" name="Nature">
        <title>The Apostasia genome and the evolution of orchids.</title>
        <authorList>
            <person name="Zhang G.Q."/>
            <person name="Liu K.W."/>
            <person name="Li Z."/>
            <person name="Lohaus R."/>
            <person name="Hsiao Y.Y."/>
            <person name="Niu S.C."/>
            <person name="Wang J.Y."/>
            <person name="Lin Y.C."/>
            <person name="Xu Q."/>
            <person name="Chen L.J."/>
            <person name="Yoshida K."/>
            <person name="Fujiwara S."/>
            <person name="Wang Z.W."/>
            <person name="Zhang Y.Q."/>
            <person name="Mitsuda N."/>
            <person name="Wang M."/>
            <person name="Liu G.H."/>
            <person name="Pecoraro L."/>
            <person name="Huang H.X."/>
            <person name="Xiao X.J."/>
            <person name="Lin M."/>
            <person name="Wu X.Y."/>
            <person name="Wu W.L."/>
            <person name="Chen Y.Y."/>
            <person name="Chang S.B."/>
            <person name="Sakamoto S."/>
            <person name="Ohme-Takagi M."/>
            <person name="Yagi M."/>
            <person name="Zeng S.J."/>
            <person name="Shen C.Y."/>
            <person name="Yeh C.M."/>
            <person name="Luo Y.B."/>
            <person name="Tsai W.C."/>
            <person name="Van de Peer Y."/>
            <person name="Liu Z.J."/>
        </authorList>
    </citation>
    <scope>NUCLEOTIDE SEQUENCE [LARGE SCALE GENOMIC DNA]</scope>
    <source>
        <tissue evidence="2">The whole plant</tissue>
    </source>
</reference>
<proteinExistence type="predicted"/>
<dbReference type="EMBL" id="KZ503396">
    <property type="protein sequence ID" value="PKU64744.1"/>
    <property type="molecule type" value="Genomic_DNA"/>
</dbReference>
<gene>
    <name evidence="2" type="ORF">MA16_Dca020373</name>
</gene>
<keyword evidence="1" id="KW-0472">Membrane</keyword>
<evidence type="ECO:0000256" key="1">
    <source>
        <dbReference type="SAM" id="Phobius"/>
    </source>
</evidence>
<feature type="transmembrane region" description="Helical" evidence="1">
    <location>
        <begin position="55"/>
        <end position="77"/>
    </location>
</feature>
<keyword evidence="3" id="KW-1185">Reference proteome</keyword>
<evidence type="ECO:0000313" key="2">
    <source>
        <dbReference type="EMBL" id="PKU64744.1"/>
    </source>
</evidence>
<reference evidence="2 3" key="1">
    <citation type="journal article" date="2016" name="Sci. Rep.">
        <title>The Dendrobium catenatum Lindl. genome sequence provides insights into polysaccharide synthase, floral development and adaptive evolution.</title>
        <authorList>
            <person name="Zhang G.Q."/>
            <person name="Xu Q."/>
            <person name="Bian C."/>
            <person name="Tsai W.C."/>
            <person name="Yeh C.M."/>
            <person name="Liu K.W."/>
            <person name="Yoshida K."/>
            <person name="Zhang L.S."/>
            <person name="Chang S.B."/>
            <person name="Chen F."/>
            <person name="Shi Y."/>
            <person name="Su Y.Y."/>
            <person name="Zhang Y.Q."/>
            <person name="Chen L.J."/>
            <person name="Yin Y."/>
            <person name="Lin M."/>
            <person name="Huang H."/>
            <person name="Deng H."/>
            <person name="Wang Z.W."/>
            <person name="Zhu S.L."/>
            <person name="Zhao X."/>
            <person name="Deng C."/>
            <person name="Niu S.C."/>
            <person name="Huang J."/>
            <person name="Wang M."/>
            <person name="Liu G.H."/>
            <person name="Yang H.J."/>
            <person name="Xiao X.J."/>
            <person name="Hsiao Y.Y."/>
            <person name="Wu W.L."/>
            <person name="Chen Y.Y."/>
            <person name="Mitsuda N."/>
            <person name="Ohme-Takagi M."/>
            <person name="Luo Y.B."/>
            <person name="Van de Peer Y."/>
            <person name="Liu Z.J."/>
        </authorList>
    </citation>
    <scope>NUCLEOTIDE SEQUENCE [LARGE SCALE GENOMIC DNA]</scope>
    <source>
        <tissue evidence="2">The whole plant</tissue>
    </source>
</reference>
<sequence length="163" mass="18395">MFLMFLSKGVVAAISWWFSALTFGIFLCGWSFSLIAGFPKFFGSLSYLRLSAADFLYLVVSVLGLAEGLYGYCLFWLDRLVLGVLAVSLALWLFLAFGCVGVAGGCFLYFAAIGLFLLRYNGLSNWSLYKLDNCRLFWLSIGDVHAVEWNRRFLSWILIFVPL</sequence>
<dbReference type="AlphaFoldDB" id="A0A2I0VMV7"/>
<dbReference type="Proteomes" id="UP000233837">
    <property type="component" value="Unassembled WGS sequence"/>
</dbReference>